<keyword evidence="6" id="KW-0175">Coiled coil</keyword>
<dbReference type="AlphaFoldDB" id="A0A1E2VD39"/>
<evidence type="ECO:0000256" key="4">
    <source>
        <dbReference type="ARBA" id="ARBA00061571"/>
    </source>
</evidence>
<evidence type="ECO:0000256" key="6">
    <source>
        <dbReference type="SAM" id="Coils"/>
    </source>
</evidence>
<dbReference type="InterPro" id="IPR027417">
    <property type="entry name" value="P-loop_NTPase"/>
</dbReference>
<dbReference type="SUPFAM" id="SSF52540">
    <property type="entry name" value="P-loop containing nucleoside triphosphate hydrolases"/>
    <property type="match status" value="2"/>
</dbReference>
<evidence type="ECO:0000256" key="5">
    <source>
        <dbReference type="ARBA" id="ARBA00069073"/>
    </source>
</evidence>
<dbReference type="Pfam" id="PF12848">
    <property type="entry name" value="ABC_tran_Xtn"/>
    <property type="match status" value="1"/>
</dbReference>
<feature type="coiled-coil region" evidence="6">
    <location>
        <begin position="555"/>
        <end position="589"/>
    </location>
</feature>
<dbReference type="InterPro" id="IPR050611">
    <property type="entry name" value="ABCF"/>
</dbReference>
<evidence type="ECO:0000256" key="1">
    <source>
        <dbReference type="ARBA" id="ARBA00022737"/>
    </source>
</evidence>
<dbReference type="InterPro" id="IPR017871">
    <property type="entry name" value="ABC_transporter-like_CS"/>
</dbReference>
<evidence type="ECO:0000256" key="2">
    <source>
        <dbReference type="ARBA" id="ARBA00022741"/>
    </source>
</evidence>
<dbReference type="FunFam" id="3.40.50.300:FF:000011">
    <property type="entry name" value="Putative ABC transporter ATP-binding component"/>
    <property type="match status" value="1"/>
</dbReference>
<dbReference type="EMBL" id="MDTQ01000001">
    <property type="protein sequence ID" value="ODC04909.1"/>
    <property type="molecule type" value="Genomic_DNA"/>
</dbReference>
<dbReference type="PROSITE" id="PS00211">
    <property type="entry name" value="ABC_TRANSPORTER_1"/>
    <property type="match status" value="1"/>
</dbReference>
<dbReference type="SMART" id="SM00382">
    <property type="entry name" value="AAA"/>
    <property type="match status" value="2"/>
</dbReference>
<dbReference type="GO" id="GO:0016887">
    <property type="term" value="F:ATP hydrolysis activity"/>
    <property type="evidence" value="ECO:0007669"/>
    <property type="project" value="InterPro"/>
</dbReference>
<evidence type="ECO:0000256" key="3">
    <source>
        <dbReference type="ARBA" id="ARBA00022840"/>
    </source>
</evidence>
<dbReference type="InterPro" id="IPR003593">
    <property type="entry name" value="AAA+_ATPase"/>
</dbReference>
<dbReference type="InterPro" id="IPR003439">
    <property type="entry name" value="ABC_transporter-like_ATP-bd"/>
</dbReference>
<proteinExistence type="inferred from homology"/>
<dbReference type="Proteomes" id="UP000094291">
    <property type="component" value="Unassembled WGS sequence"/>
</dbReference>
<accession>A0A1E2VD39</accession>
<dbReference type="OrthoDB" id="9776369at2"/>
<dbReference type="PANTHER" id="PTHR19211:SF14">
    <property type="entry name" value="ATP-BINDING CASSETTE SUB-FAMILY F MEMBER 1"/>
    <property type="match status" value="1"/>
</dbReference>
<reference evidence="9 10" key="1">
    <citation type="submission" date="2016-08" db="EMBL/GenBank/DDBJ databases">
        <authorList>
            <person name="Seilhamer J.J."/>
        </authorList>
    </citation>
    <scope>NUCLEOTIDE SEQUENCE [LARGE SCALE GENOMIC DNA]</scope>
    <source>
        <strain evidence="9 10">PH27A</strain>
    </source>
</reference>
<dbReference type="CDD" id="cd03221">
    <property type="entry name" value="ABCF_EF-3"/>
    <property type="match status" value="2"/>
</dbReference>
<dbReference type="PROSITE" id="PS50893">
    <property type="entry name" value="ABC_TRANSPORTER_2"/>
    <property type="match status" value="2"/>
</dbReference>
<dbReference type="RefSeq" id="WP_068999893.1">
    <property type="nucleotide sequence ID" value="NZ_MDTQ01000001.1"/>
</dbReference>
<feature type="domain" description="ABC transporter" evidence="8">
    <location>
        <begin position="2"/>
        <end position="246"/>
    </location>
</feature>
<dbReference type="Pfam" id="PF00005">
    <property type="entry name" value="ABC_tran"/>
    <property type="match status" value="2"/>
</dbReference>
<gene>
    <name evidence="9" type="ORF">BFW38_16605</name>
</gene>
<keyword evidence="2" id="KW-0547">Nucleotide-binding</keyword>
<evidence type="ECO:0000256" key="7">
    <source>
        <dbReference type="SAM" id="MobiDB-lite"/>
    </source>
</evidence>
<evidence type="ECO:0000259" key="8">
    <source>
        <dbReference type="PROSITE" id="PS50893"/>
    </source>
</evidence>
<organism evidence="9 10">
    <name type="scientific">Terasakiispira papahanaumokuakeensis</name>
    <dbReference type="NCBI Taxonomy" id="197479"/>
    <lineage>
        <taxon>Bacteria</taxon>
        <taxon>Pseudomonadati</taxon>
        <taxon>Pseudomonadota</taxon>
        <taxon>Gammaproteobacteria</taxon>
        <taxon>Oceanospirillales</taxon>
        <taxon>Terasakiispira</taxon>
    </lineage>
</organism>
<keyword evidence="3 9" id="KW-0067">ATP-binding</keyword>
<keyword evidence="1" id="KW-0677">Repeat</keyword>
<protein>
    <recommendedName>
        <fullName evidence="5">Probable ATP-binding protein YheS</fullName>
    </recommendedName>
</protein>
<feature type="region of interest" description="Disordered" evidence="7">
    <location>
        <begin position="530"/>
        <end position="551"/>
    </location>
</feature>
<dbReference type="PANTHER" id="PTHR19211">
    <property type="entry name" value="ATP-BINDING TRANSPORT PROTEIN-RELATED"/>
    <property type="match status" value="1"/>
</dbReference>
<evidence type="ECO:0000313" key="10">
    <source>
        <dbReference type="Proteomes" id="UP000094291"/>
    </source>
</evidence>
<keyword evidence="10" id="KW-1185">Reference proteome</keyword>
<dbReference type="STRING" id="197479.BFW38_16605"/>
<comment type="caution">
    <text evidence="9">The sequence shown here is derived from an EMBL/GenBank/DDBJ whole genome shotgun (WGS) entry which is preliminary data.</text>
</comment>
<sequence>MMTFRGLTLQRGDQQLLENCNLSLHAGWKVGLTGANGAGKSSLFKAFLGELIPDAGDLEMPASWRIAHMAQEVSALARPAIDYVMDGDQVLRGIEQGLREAESADDHHRMAELHGQYDAIQGYAKRSEAEQLLAGLGFAEDEFEAPVSHFSGGWRIRLNLARTLFQPSDLLLLDEPTNHLDLDTTLWLEQWLRQYPGTLVMISHDRDVLDHVVDHILHIERQQLTLYRGGYSDFERQRAEQLAQQQAAHEKQQSEIAHMQRFIDRFKAKATKAKAAQSRMKALERMELIAPAHVDSPFSFTFPASDKTSNPLLVLRDAQLGYSTDQPILKQMSQTLLPGQRIGLLGPNGAGKSTLIKSLVGDLPLLSGMRTAGENLSVGYFAQHQLEALDVQASAAMHIQRLSPKASEQSIRNFLGGFGFHGDETQNPVARFSGGEKARLALALIAWQKPNLLLLDEPTNHLDLEMRHALTVALQDFEGAVMVVSHDRYLLKSTVDAYWLVADGQVASFDGDLDDYEQWLRQRNVQARREAKAAPSVSSQTQTQKQERKLDRKAAAQLRAQLKPWKQAVDQAEKQLEQAQQQLADIESQLGDAALYTDDTRKSELQALLQSEGQVRQAVEDAELEWLEASEALEEKEAELQAS</sequence>
<name>A0A1E2VD39_9GAMM</name>
<dbReference type="Gene3D" id="3.40.50.300">
    <property type="entry name" value="P-loop containing nucleotide triphosphate hydrolases"/>
    <property type="match status" value="2"/>
</dbReference>
<dbReference type="FunFam" id="3.40.50.300:FF:002053">
    <property type="entry name" value="ABC transporter ATP-binding protein"/>
    <property type="match status" value="1"/>
</dbReference>
<evidence type="ECO:0000313" key="9">
    <source>
        <dbReference type="EMBL" id="ODC04909.1"/>
    </source>
</evidence>
<dbReference type="InterPro" id="IPR032781">
    <property type="entry name" value="ABC_tran_Xtn"/>
</dbReference>
<comment type="similarity">
    <text evidence="4">Belongs to the ABC transporter superfamily. ABCF family. YheS subfamily.</text>
</comment>
<feature type="domain" description="ABC transporter" evidence="8">
    <location>
        <begin position="313"/>
        <end position="528"/>
    </location>
</feature>
<dbReference type="GO" id="GO:0005524">
    <property type="term" value="F:ATP binding"/>
    <property type="evidence" value="ECO:0007669"/>
    <property type="project" value="UniProtKB-KW"/>
</dbReference>